<keyword evidence="6" id="KW-1185">Reference proteome</keyword>
<dbReference type="GeneID" id="107073767"/>
<keyword evidence="3" id="KW-0326">Glycosidase</keyword>
<evidence type="ECO:0000256" key="2">
    <source>
        <dbReference type="ARBA" id="ARBA00023277"/>
    </source>
</evidence>
<evidence type="ECO:0000256" key="1">
    <source>
        <dbReference type="ARBA" id="ARBA00022801"/>
    </source>
</evidence>
<protein>
    <submittedName>
        <fullName evidence="7 8">Acidic endochitinase SP2-like</fullName>
    </submittedName>
</protein>
<gene>
    <name evidence="8" type="primary">LOC107073799</name>
    <name evidence="7" type="synonym">LOC107073767</name>
</gene>
<dbReference type="InterPro" id="IPR023346">
    <property type="entry name" value="Lysozyme-like_dom_sf"/>
</dbReference>
<evidence type="ECO:0000259" key="5">
    <source>
        <dbReference type="Pfam" id="PF00182"/>
    </source>
</evidence>
<reference evidence="7 8" key="1">
    <citation type="submission" date="2025-05" db="UniProtKB">
        <authorList>
            <consortium name="RefSeq"/>
        </authorList>
    </citation>
    <scope>IDENTIFICATION</scope>
</reference>
<keyword evidence="1" id="KW-0378">Hydrolase</keyword>
<dbReference type="InterPro" id="IPR000726">
    <property type="entry name" value="Glyco_hydro_19_cat"/>
</dbReference>
<keyword evidence="4" id="KW-0624">Polysaccharide degradation</keyword>
<dbReference type="RefSeq" id="XP_015189987.1">
    <property type="nucleotide sequence ID" value="XM_015334501.1"/>
</dbReference>
<feature type="domain" description="Glycoside hydrolase family 19 catalytic" evidence="5">
    <location>
        <begin position="37"/>
        <end position="137"/>
    </location>
</feature>
<dbReference type="CDD" id="cd00325">
    <property type="entry name" value="chitinase_GH19"/>
    <property type="match status" value="1"/>
</dbReference>
<proteinExistence type="predicted"/>
<dbReference type="Gene3D" id="1.10.530.10">
    <property type="match status" value="1"/>
</dbReference>
<dbReference type="Proteomes" id="UP000694924">
    <property type="component" value="Unplaced"/>
</dbReference>
<organism evidence="6 8">
    <name type="scientific">Polistes dominula</name>
    <name type="common">European paper wasp</name>
    <name type="synonym">Vespa dominula</name>
    <dbReference type="NCBI Taxonomy" id="743375"/>
    <lineage>
        <taxon>Eukaryota</taxon>
        <taxon>Metazoa</taxon>
        <taxon>Ecdysozoa</taxon>
        <taxon>Arthropoda</taxon>
        <taxon>Hexapoda</taxon>
        <taxon>Insecta</taxon>
        <taxon>Pterygota</taxon>
        <taxon>Neoptera</taxon>
        <taxon>Endopterygota</taxon>
        <taxon>Hymenoptera</taxon>
        <taxon>Apocrita</taxon>
        <taxon>Aculeata</taxon>
        <taxon>Vespoidea</taxon>
        <taxon>Vespidae</taxon>
        <taxon>Polistinae</taxon>
        <taxon>Polistini</taxon>
        <taxon>Polistes</taxon>
    </lineage>
</organism>
<dbReference type="PANTHER" id="PTHR22595">
    <property type="entry name" value="CHITINASE-RELATED"/>
    <property type="match status" value="1"/>
</dbReference>
<evidence type="ECO:0000313" key="7">
    <source>
        <dbReference type="RefSeq" id="XP_015189952.1"/>
    </source>
</evidence>
<keyword evidence="2" id="KW-0119">Carbohydrate metabolism</keyword>
<dbReference type="GeneID" id="107073799"/>
<evidence type="ECO:0000256" key="3">
    <source>
        <dbReference type="ARBA" id="ARBA00023295"/>
    </source>
</evidence>
<evidence type="ECO:0000313" key="6">
    <source>
        <dbReference type="Proteomes" id="UP000694924"/>
    </source>
</evidence>
<evidence type="ECO:0000313" key="8">
    <source>
        <dbReference type="RefSeq" id="XP_015189987.1"/>
    </source>
</evidence>
<dbReference type="PANTHER" id="PTHR22595:SF197">
    <property type="entry name" value="CHITINASE FAMILY PROTEIN"/>
    <property type="match status" value="1"/>
</dbReference>
<evidence type="ECO:0000256" key="4">
    <source>
        <dbReference type="ARBA" id="ARBA00023326"/>
    </source>
</evidence>
<sequence>MGVVDIDKIRGALLSMGYRPKESYLEAIIMETNHSLSNANEAVMFLAQTAHETGGFRYIEEIAYAGTDEIAYEYGWGAPGKSYHGRGFIQLSWPGNYEQASLSLGYGYKLYENPELVSKNVKLAAKISMWYWKTKVRPVAGDMSKFGLTTKAINGALECRGQNVDKSKNRYRIYKALARELGIRNMSSECGCYN</sequence>
<dbReference type="RefSeq" id="XP_015189952.1">
    <property type="nucleotide sequence ID" value="XM_015334466.1"/>
</dbReference>
<accession>A0ABM1JBZ9</accession>
<dbReference type="SUPFAM" id="SSF53955">
    <property type="entry name" value="Lysozyme-like"/>
    <property type="match status" value="1"/>
</dbReference>
<name>A0ABM1JBZ9_POLDO</name>
<dbReference type="Pfam" id="PF00182">
    <property type="entry name" value="Glyco_hydro_19"/>
    <property type="match status" value="1"/>
</dbReference>